<dbReference type="AlphaFoldDB" id="A0A919JA48"/>
<organism evidence="1 2">
    <name type="scientific">Actinoplanes nipponensis</name>
    <dbReference type="NCBI Taxonomy" id="135950"/>
    <lineage>
        <taxon>Bacteria</taxon>
        <taxon>Bacillati</taxon>
        <taxon>Actinomycetota</taxon>
        <taxon>Actinomycetes</taxon>
        <taxon>Micromonosporales</taxon>
        <taxon>Micromonosporaceae</taxon>
        <taxon>Actinoplanes</taxon>
    </lineage>
</organism>
<proteinExistence type="predicted"/>
<keyword evidence="2" id="KW-1185">Reference proteome</keyword>
<keyword evidence="1" id="KW-0560">Oxidoreductase</keyword>
<dbReference type="GO" id="GO:0051213">
    <property type="term" value="F:dioxygenase activity"/>
    <property type="evidence" value="ECO:0007669"/>
    <property type="project" value="UniProtKB-KW"/>
</dbReference>
<keyword evidence="1" id="KW-0223">Dioxygenase</keyword>
<reference evidence="1" key="1">
    <citation type="submission" date="2021-01" db="EMBL/GenBank/DDBJ databases">
        <title>Whole genome shotgun sequence of Actinoplanes nipponensis NBRC 14063.</title>
        <authorList>
            <person name="Komaki H."/>
            <person name="Tamura T."/>
        </authorList>
    </citation>
    <scope>NUCLEOTIDE SEQUENCE</scope>
    <source>
        <strain evidence="1">NBRC 14063</strain>
    </source>
</reference>
<sequence length="486" mass="51129">MADEPAYPVHSPAIIQGGMGVGVSGWRLARAVARTGQLGVVSGVALDAVLVRRLQTGDAGGHVRHALARFPVPALAEEILDRYFRPDGLPAGRPMRPVPKLALRPRRHAQQLTVAGNFVEVFLARQGHDGPVGVNYLEKIQTATPAAVYGAMLAGVDYVLMGAGLPTEIPHLLDTLAAHQPARLSVTVHGARPGEDHHVTLDPREVLGATPGPLRRPRLLAIVSSATLAVYLARDAVTRPDGFILEAPAAGGHSARPRGRLALDDDGEPVYGPRDHIDVPRVAALGLPFWLAGAQNSPECLVAARAAGAAGIQVGTAFALARESGLDDGLKRQLLREAAEETLVVHNDVRASPTGFPFKLAALPGTVADEGVYADRPRLCDLGYLRAPYRRADGAVGFRCPAEPVDEYVRKGGSADDTAGSRCLCNGLIATVGLGQQRAGGYREPPLVTLGQDLAFLPHLTRHGDDYAAADVVRYLLTAPGTPAGS</sequence>
<dbReference type="Pfam" id="PF03060">
    <property type="entry name" value="NMO"/>
    <property type="match status" value="1"/>
</dbReference>
<dbReference type="InterPro" id="IPR013785">
    <property type="entry name" value="Aldolase_TIM"/>
</dbReference>
<evidence type="ECO:0000313" key="2">
    <source>
        <dbReference type="Proteomes" id="UP000647172"/>
    </source>
</evidence>
<comment type="caution">
    <text evidence="1">The sequence shown here is derived from an EMBL/GenBank/DDBJ whole genome shotgun (WGS) entry which is preliminary data.</text>
</comment>
<gene>
    <name evidence="1" type="ORF">Ani05nite_07230</name>
</gene>
<protein>
    <submittedName>
        <fullName evidence="1">2-nitropropane dioxygenase</fullName>
    </submittedName>
</protein>
<dbReference type="PANTHER" id="PTHR32332:SF33">
    <property type="entry name" value="NITRONATE MONOOXYGENASE DOMAIN-CONTAINING PROTEIN"/>
    <property type="match status" value="1"/>
</dbReference>
<dbReference type="PANTHER" id="PTHR32332">
    <property type="entry name" value="2-NITROPROPANE DIOXYGENASE"/>
    <property type="match status" value="1"/>
</dbReference>
<name>A0A919JA48_9ACTN</name>
<dbReference type="Proteomes" id="UP000647172">
    <property type="component" value="Unassembled WGS sequence"/>
</dbReference>
<dbReference type="Gene3D" id="3.20.20.70">
    <property type="entry name" value="Aldolase class I"/>
    <property type="match status" value="1"/>
</dbReference>
<dbReference type="RefSeq" id="WP_203764607.1">
    <property type="nucleotide sequence ID" value="NZ_BAAAYJ010000089.1"/>
</dbReference>
<accession>A0A919JA48</accession>
<evidence type="ECO:0000313" key="1">
    <source>
        <dbReference type="EMBL" id="GIE47189.1"/>
    </source>
</evidence>
<dbReference type="SUPFAM" id="SSF51412">
    <property type="entry name" value="Inosine monophosphate dehydrogenase (IMPDH)"/>
    <property type="match status" value="1"/>
</dbReference>
<dbReference type="EMBL" id="BOMQ01000008">
    <property type="protein sequence ID" value="GIE47189.1"/>
    <property type="molecule type" value="Genomic_DNA"/>
</dbReference>